<proteinExistence type="predicted"/>
<evidence type="ECO:0000313" key="2">
    <source>
        <dbReference type="EMBL" id="BBZ42722.1"/>
    </source>
</evidence>
<dbReference type="Proteomes" id="UP000467105">
    <property type="component" value="Chromosome"/>
</dbReference>
<evidence type="ECO:0000313" key="3">
    <source>
        <dbReference type="Proteomes" id="UP000467105"/>
    </source>
</evidence>
<dbReference type="EMBL" id="AP022614">
    <property type="protein sequence ID" value="BBZ42722.1"/>
    <property type="molecule type" value="Genomic_DNA"/>
</dbReference>
<name>A0A7I7YNL5_9MYCO</name>
<feature type="region of interest" description="Disordered" evidence="1">
    <location>
        <begin position="1"/>
        <end position="29"/>
    </location>
</feature>
<sequence length="105" mass="10788">MGRSNNAEVLRTTRLSHSTPAPGSSSRAPMVSLPLRLTAMVRSAFTAEGAIGAGRGCPPSASRRPSISCGAITPGIAMDARIASSTGPRWNHTDFPANRSVATAV</sequence>
<keyword evidence="3" id="KW-1185">Reference proteome</keyword>
<organism evidence="2 3">
    <name type="scientific">Mycobacterium parmense</name>
    <dbReference type="NCBI Taxonomy" id="185642"/>
    <lineage>
        <taxon>Bacteria</taxon>
        <taxon>Bacillati</taxon>
        <taxon>Actinomycetota</taxon>
        <taxon>Actinomycetes</taxon>
        <taxon>Mycobacteriales</taxon>
        <taxon>Mycobacteriaceae</taxon>
        <taxon>Mycobacterium</taxon>
        <taxon>Mycobacterium simiae complex</taxon>
    </lineage>
</organism>
<reference evidence="2 3" key="1">
    <citation type="journal article" date="2019" name="Emerg. Microbes Infect.">
        <title>Comprehensive subspecies identification of 175 nontuberculous mycobacteria species based on 7547 genomic profiles.</title>
        <authorList>
            <person name="Matsumoto Y."/>
            <person name="Kinjo T."/>
            <person name="Motooka D."/>
            <person name="Nabeya D."/>
            <person name="Jung N."/>
            <person name="Uechi K."/>
            <person name="Horii T."/>
            <person name="Iida T."/>
            <person name="Fujita J."/>
            <person name="Nakamura S."/>
        </authorList>
    </citation>
    <scope>NUCLEOTIDE SEQUENCE [LARGE SCALE GENOMIC DNA]</scope>
    <source>
        <strain evidence="2 3">JCM 14742</strain>
    </source>
</reference>
<dbReference type="AlphaFoldDB" id="A0A7I7YNL5"/>
<protein>
    <submittedName>
        <fullName evidence="2">Uncharacterized protein</fullName>
    </submittedName>
</protein>
<accession>A0A7I7YNL5</accession>
<feature type="region of interest" description="Disordered" evidence="1">
    <location>
        <begin position="86"/>
        <end position="105"/>
    </location>
</feature>
<evidence type="ECO:0000256" key="1">
    <source>
        <dbReference type="SAM" id="MobiDB-lite"/>
    </source>
</evidence>
<feature type="compositionally biased region" description="Polar residues" evidence="1">
    <location>
        <begin position="1"/>
        <end position="27"/>
    </location>
</feature>
<gene>
    <name evidence="2" type="ORF">MPRM_00030</name>
</gene>